<keyword evidence="5" id="KW-0862">Zinc</keyword>
<accession>A0A652YTZ5</accession>
<reference evidence="7" key="1">
    <citation type="submission" date="2019-07" db="EMBL/GenBank/DDBJ databases">
        <title>Genomic Encyclopedia of Type Strains, Phase IV (KMG-IV): sequencing the most valuable type-strain genomes for metagenomic binning, comparative biology and taxonomic classification.</title>
        <authorList>
            <person name="Goeker M."/>
        </authorList>
    </citation>
    <scope>NUCLEOTIDE SEQUENCE</scope>
    <source>
        <strain evidence="7">DSM 44596</strain>
    </source>
</reference>
<evidence type="ECO:0000313" key="7">
    <source>
        <dbReference type="EMBL" id="TYQ06571.1"/>
    </source>
</evidence>
<dbReference type="GO" id="GO:0019239">
    <property type="term" value="F:deaminase activity"/>
    <property type="evidence" value="ECO:0007669"/>
    <property type="project" value="InterPro"/>
</dbReference>
<dbReference type="PANTHER" id="PTHR43114">
    <property type="entry name" value="ADENINE DEAMINASE"/>
    <property type="match status" value="1"/>
</dbReference>
<dbReference type="GO" id="GO:0046872">
    <property type="term" value="F:metal ion binding"/>
    <property type="evidence" value="ECO:0007669"/>
    <property type="project" value="UniProtKB-KW"/>
</dbReference>
<dbReference type="GO" id="GO:0016814">
    <property type="term" value="F:hydrolase activity, acting on carbon-nitrogen (but not peptide) bonds, in cyclic amidines"/>
    <property type="evidence" value="ECO:0007669"/>
    <property type="project" value="UniProtKB-ARBA"/>
</dbReference>
<evidence type="ECO:0000256" key="1">
    <source>
        <dbReference type="ARBA" id="ARBA00001947"/>
    </source>
</evidence>
<dbReference type="Pfam" id="PF00962">
    <property type="entry name" value="A_deaminase"/>
    <property type="match status" value="1"/>
</dbReference>
<dbReference type="InterPro" id="IPR001365">
    <property type="entry name" value="A_deaminase_dom"/>
</dbReference>
<dbReference type="SUPFAM" id="SSF51556">
    <property type="entry name" value="Metallo-dependent hydrolases"/>
    <property type="match status" value="1"/>
</dbReference>
<dbReference type="AlphaFoldDB" id="A0A652YTZ5"/>
<evidence type="ECO:0000256" key="2">
    <source>
        <dbReference type="ARBA" id="ARBA00006676"/>
    </source>
</evidence>
<dbReference type="NCBIfam" id="TIGR01430">
    <property type="entry name" value="aden_deam"/>
    <property type="match status" value="1"/>
</dbReference>
<comment type="caution">
    <text evidence="7">The sequence shown here is derived from an EMBL/GenBank/DDBJ whole genome shotgun (WGS) entry which is preliminary data.</text>
</comment>
<evidence type="ECO:0000259" key="6">
    <source>
        <dbReference type="Pfam" id="PF00962"/>
    </source>
</evidence>
<dbReference type="InterPro" id="IPR006650">
    <property type="entry name" value="A/AMP_deam_AS"/>
</dbReference>
<keyword evidence="4" id="KW-0378">Hydrolase</keyword>
<sequence length="333" mass="36311">MRADADFLRSIPKVELHCHLEGAVPATTAIALACKNGIILPTYDPELLYTFADLPEFLTVYRAVCASMVTARDFAEIAYAAQEEGVRTGNLRYRELFVNPTNHHVPYPEMLEGIIDGLRCAEEDFGVVGRVIPAINREQSPSMARELVEAVIEYRRDEVLGIGLDHNDALGPPELFVDAFQVAANAGLRRTAHAGEIDQRDQVIDSIELLGCERIDHGYAVMSDPVAVEFVRDAGTHFAGCWSSCAWFHPGLPQHSLPIAAMLRAGLPVSINSDDPPMFGTGIGNEYVLAGKTLGWTRAQAIQAAVAAVDGSWMDASDKAALRREIEDVMHTA</sequence>
<dbReference type="EMBL" id="VNIQ01000002">
    <property type="protein sequence ID" value="TYQ06571.1"/>
    <property type="molecule type" value="Genomic_DNA"/>
</dbReference>
<keyword evidence="3" id="KW-0479">Metal-binding</keyword>
<dbReference type="GO" id="GO:0009168">
    <property type="term" value="P:purine ribonucleoside monophosphate biosynthetic process"/>
    <property type="evidence" value="ECO:0007669"/>
    <property type="project" value="InterPro"/>
</dbReference>
<dbReference type="PROSITE" id="PS00485">
    <property type="entry name" value="A_DEAMINASE"/>
    <property type="match status" value="1"/>
</dbReference>
<evidence type="ECO:0000256" key="4">
    <source>
        <dbReference type="ARBA" id="ARBA00022801"/>
    </source>
</evidence>
<dbReference type="PANTHER" id="PTHR43114:SF6">
    <property type="entry name" value="ADENINE DEAMINASE"/>
    <property type="match status" value="1"/>
</dbReference>
<dbReference type="PROSITE" id="PS51257">
    <property type="entry name" value="PROKAR_LIPOPROTEIN"/>
    <property type="match status" value="1"/>
</dbReference>
<comment type="similarity">
    <text evidence="2">Belongs to the metallo-dependent hydrolases superfamily. Adenosine and AMP deaminases family.</text>
</comment>
<dbReference type="Gene3D" id="3.20.20.140">
    <property type="entry name" value="Metal-dependent hydrolases"/>
    <property type="match status" value="1"/>
</dbReference>
<comment type="cofactor">
    <cofactor evidence="1">
        <name>Zn(2+)</name>
        <dbReference type="ChEBI" id="CHEBI:29105"/>
    </cofactor>
</comment>
<evidence type="ECO:0000256" key="5">
    <source>
        <dbReference type="ARBA" id="ARBA00022833"/>
    </source>
</evidence>
<dbReference type="InterPro" id="IPR032466">
    <property type="entry name" value="Metal_Hydrolase"/>
</dbReference>
<gene>
    <name evidence="7" type="ORF">FNL38_102713</name>
</gene>
<name>A0A652YTZ5_NOCGL</name>
<proteinExistence type="inferred from homology"/>
<protein>
    <submittedName>
        <fullName evidence="7">Adenosine deaminase</fullName>
    </submittedName>
</protein>
<organism evidence="7">
    <name type="scientific">Nocardia globerula</name>
    <dbReference type="NCBI Taxonomy" id="1818"/>
    <lineage>
        <taxon>Bacteria</taxon>
        <taxon>Bacillati</taxon>
        <taxon>Actinomycetota</taxon>
        <taxon>Actinomycetes</taxon>
        <taxon>Mycobacteriales</taxon>
        <taxon>Nocardiaceae</taxon>
        <taxon>Nocardia</taxon>
    </lineage>
</organism>
<evidence type="ECO:0000256" key="3">
    <source>
        <dbReference type="ARBA" id="ARBA00022723"/>
    </source>
</evidence>
<feature type="domain" description="Adenosine deaminase" evidence="6">
    <location>
        <begin position="12"/>
        <end position="328"/>
    </location>
</feature>
<dbReference type="InterPro" id="IPR006330">
    <property type="entry name" value="Ado/ade_deaminase"/>
</dbReference>